<evidence type="ECO:0008006" key="3">
    <source>
        <dbReference type="Google" id="ProtNLM"/>
    </source>
</evidence>
<dbReference type="InterPro" id="IPR046312">
    <property type="entry name" value="DUF6454"/>
</dbReference>
<feature type="chain" id="PRO_5004163968" description="Glutamine cyclotransferase" evidence="1">
    <location>
        <begin position="19"/>
        <end position="255"/>
    </location>
</feature>
<keyword evidence="1" id="KW-0732">Signal</keyword>
<accession>Q02AC9</accession>
<feature type="signal peptide" evidence="1">
    <location>
        <begin position="1"/>
        <end position="18"/>
    </location>
</feature>
<dbReference type="Pfam" id="PF20055">
    <property type="entry name" value="DUF6454"/>
    <property type="match status" value="1"/>
</dbReference>
<dbReference type="KEGG" id="sus:Acid_0995"/>
<dbReference type="AlphaFoldDB" id="Q02AC9"/>
<dbReference type="HOGENOM" id="CLU_1089481_0_0_0"/>
<dbReference type="OrthoDB" id="7064788at2"/>
<dbReference type="STRING" id="234267.Acid_0995"/>
<proteinExistence type="predicted"/>
<name>Q02AC9_SOLUE</name>
<reference evidence="2" key="1">
    <citation type="submission" date="2006-10" db="EMBL/GenBank/DDBJ databases">
        <title>Complete sequence of Solibacter usitatus Ellin6076.</title>
        <authorList>
            <consortium name="US DOE Joint Genome Institute"/>
            <person name="Copeland A."/>
            <person name="Lucas S."/>
            <person name="Lapidus A."/>
            <person name="Barry K."/>
            <person name="Detter J.C."/>
            <person name="Glavina del Rio T."/>
            <person name="Hammon N."/>
            <person name="Israni S."/>
            <person name="Dalin E."/>
            <person name="Tice H."/>
            <person name="Pitluck S."/>
            <person name="Thompson L.S."/>
            <person name="Brettin T."/>
            <person name="Bruce D."/>
            <person name="Han C."/>
            <person name="Tapia R."/>
            <person name="Gilna P."/>
            <person name="Schmutz J."/>
            <person name="Larimer F."/>
            <person name="Land M."/>
            <person name="Hauser L."/>
            <person name="Kyrpides N."/>
            <person name="Mikhailova N."/>
            <person name="Janssen P.H."/>
            <person name="Kuske C.R."/>
            <person name="Richardson P."/>
        </authorList>
    </citation>
    <scope>NUCLEOTIDE SEQUENCE</scope>
    <source>
        <strain evidence="2">Ellin6076</strain>
    </source>
</reference>
<evidence type="ECO:0000256" key="1">
    <source>
        <dbReference type="SAM" id="SignalP"/>
    </source>
</evidence>
<dbReference type="EMBL" id="CP000473">
    <property type="protein sequence ID" value="ABJ81993.1"/>
    <property type="molecule type" value="Genomic_DNA"/>
</dbReference>
<dbReference type="SUPFAM" id="SSF51004">
    <property type="entry name" value="C-terminal (heme d1) domain of cytochrome cd1-nitrite reductase"/>
    <property type="match status" value="1"/>
</dbReference>
<dbReference type="InParanoid" id="Q02AC9"/>
<evidence type="ECO:0000313" key="2">
    <source>
        <dbReference type="EMBL" id="ABJ81993.1"/>
    </source>
</evidence>
<gene>
    <name evidence="2" type="ordered locus">Acid_0995</name>
</gene>
<dbReference type="eggNOG" id="COG3391">
    <property type="taxonomic scope" value="Bacteria"/>
</dbReference>
<sequence length="255" mass="28051" precursor="true">MRALFIFAILAITAASQSGLTLVRTTDLKADTHHVQGIDFDAGHIWVTSVAKEHHQGYLQEFALASGEHLRTVEVTAGVRFHPGGISADGEHLWLPVAEYRRASSSVIQKRNLRTLQLESQFDVADHIGCIAAAPGELIGANWDSRDFYVWDQTGRLLRKVPNPTPNAYQDIKFVDGGLVASGLLPDHTGAIDWLEYPSLRLIRRVAAGKSSRGVPYTSEGMAIRGSRVYLLPEDSPSRLFEFNLTDPALPPARD</sequence>
<dbReference type="InterPro" id="IPR011048">
    <property type="entry name" value="Haem_d1_sf"/>
</dbReference>
<organism evidence="2">
    <name type="scientific">Solibacter usitatus (strain Ellin6076)</name>
    <dbReference type="NCBI Taxonomy" id="234267"/>
    <lineage>
        <taxon>Bacteria</taxon>
        <taxon>Pseudomonadati</taxon>
        <taxon>Acidobacteriota</taxon>
        <taxon>Terriglobia</taxon>
        <taxon>Bryobacterales</taxon>
        <taxon>Solibacteraceae</taxon>
        <taxon>Candidatus Solibacter</taxon>
    </lineage>
</organism>
<protein>
    <recommendedName>
        <fullName evidence="3">Glutamine cyclotransferase</fullName>
    </recommendedName>
</protein>